<dbReference type="AlphaFoldDB" id="K2G1R8"/>
<dbReference type="Gene3D" id="3.40.960.10">
    <property type="entry name" value="VSR Endonuclease"/>
    <property type="match status" value="1"/>
</dbReference>
<accession>K2G1R8</accession>
<comment type="caution">
    <text evidence="2">The sequence shown here is derived from an EMBL/GenBank/DDBJ whole genome shotgun (WGS) entry which is preliminary data.</text>
</comment>
<evidence type="ECO:0000259" key="1">
    <source>
        <dbReference type="Pfam" id="PF04480"/>
    </source>
</evidence>
<feature type="domain" description="DUF559" evidence="1">
    <location>
        <begin position="10"/>
        <end position="112"/>
    </location>
</feature>
<organism evidence="2">
    <name type="scientific">uncultured bacterium</name>
    <name type="common">gcode 4</name>
    <dbReference type="NCBI Taxonomy" id="1234023"/>
    <lineage>
        <taxon>Bacteria</taxon>
        <taxon>environmental samples</taxon>
    </lineage>
</organism>
<dbReference type="PANTHER" id="PTHR38590">
    <property type="entry name" value="BLL0828 PROTEIN"/>
    <property type="match status" value="1"/>
</dbReference>
<gene>
    <name evidence="2" type="ORF">ACD_3C00090G0001</name>
</gene>
<dbReference type="PANTHER" id="PTHR38590:SF1">
    <property type="entry name" value="BLL0828 PROTEIN"/>
    <property type="match status" value="1"/>
</dbReference>
<dbReference type="InterPro" id="IPR011335">
    <property type="entry name" value="Restrct_endonuc-II-like"/>
</dbReference>
<dbReference type="SUPFAM" id="SSF52980">
    <property type="entry name" value="Restriction endonuclease-like"/>
    <property type="match status" value="1"/>
</dbReference>
<dbReference type="Pfam" id="PF04480">
    <property type="entry name" value="DUF559"/>
    <property type="match status" value="1"/>
</dbReference>
<sequence length="118" mass="14754">MVPIFNKPNLKEKGQHLRKDTTPFEKMLWIKLRWKQFFWIKWRRQFSVWNYILDFYSPEIKTCLEIDWDIHSLSIEYDNTRTLYLNQKWIKVIRYANSDIRNNLEWVLEDMRIKLIGN</sequence>
<name>K2G1R8_9BACT</name>
<dbReference type="InterPro" id="IPR007569">
    <property type="entry name" value="DUF559"/>
</dbReference>
<dbReference type="InterPro" id="IPR047216">
    <property type="entry name" value="Endonuclease_DUF559_bact"/>
</dbReference>
<dbReference type="EMBL" id="AMFJ01000364">
    <property type="protein sequence ID" value="EKE28137.1"/>
    <property type="molecule type" value="Genomic_DNA"/>
</dbReference>
<protein>
    <recommendedName>
        <fullName evidence="1">DUF559 domain-containing protein</fullName>
    </recommendedName>
</protein>
<proteinExistence type="predicted"/>
<reference evidence="2" key="1">
    <citation type="journal article" date="2012" name="Science">
        <title>Fermentation, hydrogen, and sulfur metabolism in multiple uncultivated bacterial phyla.</title>
        <authorList>
            <person name="Wrighton K.C."/>
            <person name="Thomas B.C."/>
            <person name="Sharon I."/>
            <person name="Miller C.S."/>
            <person name="Castelle C.J."/>
            <person name="VerBerkmoes N.C."/>
            <person name="Wilkins M.J."/>
            <person name="Hettich R.L."/>
            <person name="Lipton M.S."/>
            <person name="Williams K.H."/>
            <person name="Long P.E."/>
            <person name="Banfield J.F."/>
        </authorList>
    </citation>
    <scope>NUCLEOTIDE SEQUENCE [LARGE SCALE GENOMIC DNA]</scope>
</reference>
<evidence type="ECO:0000313" key="2">
    <source>
        <dbReference type="EMBL" id="EKE28137.1"/>
    </source>
</evidence>